<protein>
    <submittedName>
        <fullName evidence="4">Penicillin amidase</fullName>
    </submittedName>
</protein>
<reference evidence="4 5" key="1">
    <citation type="submission" date="2018-03" db="EMBL/GenBank/DDBJ databases">
        <title>Genomic Encyclopedia of Archaeal and Bacterial Type Strains, Phase II (KMG-II): from individual species to whole genera.</title>
        <authorList>
            <person name="Goeker M."/>
        </authorList>
    </citation>
    <scope>NUCLEOTIDE SEQUENCE [LARGE SCALE GENOMIC DNA]</scope>
    <source>
        <strain evidence="4 5">DSM 45601</strain>
    </source>
</reference>
<dbReference type="SUPFAM" id="SSF56235">
    <property type="entry name" value="N-terminal nucleophile aminohydrolases (Ntn hydrolases)"/>
    <property type="match status" value="1"/>
</dbReference>
<evidence type="ECO:0000256" key="3">
    <source>
        <dbReference type="SAM" id="SignalP"/>
    </source>
</evidence>
<dbReference type="PANTHER" id="PTHR34218">
    <property type="entry name" value="PEPTIDASE S45 PENICILLIN AMIDASE"/>
    <property type="match status" value="1"/>
</dbReference>
<organism evidence="4 5">
    <name type="scientific">Allonocardiopsis opalescens</name>
    <dbReference type="NCBI Taxonomy" id="1144618"/>
    <lineage>
        <taxon>Bacteria</taxon>
        <taxon>Bacillati</taxon>
        <taxon>Actinomycetota</taxon>
        <taxon>Actinomycetes</taxon>
        <taxon>Streptosporangiales</taxon>
        <taxon>Allonocardiopsis</taxon>
    </lineage>
</organism>
<dbReference type="GO" id="GO:0017000">
    <property type="term" value="P:antibiotic biosynthetic process"/>
    <property type="evidence" value="ECO:0007669"/>
    <property type="project" value="InterPro"/>
</dbReference>
<sequence length="979" mass="104223">MTRPLRVRAAALAAVPVIAFPPAASAAAPAAAEPPAPVQAAVDYCGDQCADILPPGQNGNATLVDILAHQVFGTMPRHAGDQMVPYDRLLHSYTGLTDAQLDDFFNDASFGVPAGQVESRVRPRADVEIVRDRATGVPHITGTTREGTMFGAGYAAAGDRLFLIDVFRRLGRGELTSFAGGAPSNQALEQSLWRGAPYTEADLQAQIDRVAASGPRGAQALADVEDYVAGMNAYIDEARADRDYPGEYVLTGHMDAITQRGTIEHFTPTDVVGIASVVGLLFGGGGGGEVASGLALLAFQERYGAQEGERLYEAWRAQNDPESVLTVHEGEFPYAQSPEDPVGVALADPGSVVPHELVRDASGAAASGASAEPVPQSEGTATEPAPTATPGGAEDLVAPGEVEENLEHVRGLFNDGVLPGDLISDPDGMSNALLVAGEHTASGDPIMVAGPQTGYFSPQLLMVQELQGPGISARGASFPGLSFYVQIGRGPDYAWSPTSASQDITDTFALRLCEPDGSAPTTESRHYLDGEDCVPFEELSVDNSWTPTVADQTPAGSYRLLSLRTPYGLVESFATVDGTPVAYVTRRSTYLREVDSIIGFQQFNEPAAITSAADFQRAAFDVGYAFNWFYTDTDDIAFFNSGANPVRAQGTDPNLPIWSEPAYQWQDWNPADNGARYHPFAERPQVVNQDYISNWNNRQAAGYTSGWGMGAVHRGDLLDGRISALIAEGHAFTRASLVQTMMEAGVADLRAEQVLPELLRVIDSAPVDDPELAAAVAELRAWHEDGSLRREPELGAGEYVHAEAIHTLDAWWPLLVRAQFEPGLGTPLYEQLTRLVQINETPSGGQNGGGGSGGSPNQSQPHRGSAFQYGWWGYVDKDLRAVLGEEVQGGFGTAYCGGGELAQCRAVLLETLAQAAAEPWETTYPGDAECDSGDQLCADSIVHSTLGGITQPRIAWQNRPTYQAVHQFPARRTDPPPGG</sequence>
<evidence type="ECO:0000313" key="4">
    <source>
        <dbReference type="EMBL" id="PRX97173.1"/>
    </source>
</evidence>
<evidence type="ECO:0000313" key="5">
    <source>
        <dbReference type="Proteomes" id="UP000237846"/>
    </source>
</evidence>
<comment type="similarity">
    <text evidence="1">Belongs to the peptidase S45 family.</text>
</comment>
<dbReference type="InterPro" id="IPR002692">
    <property type="entry name" value="S45"/>
</dbReference>
<feature type="region of interest" description="Disordered" evidence="2">
    <location>
        <begin position="840"/>
        <end position="863"/>
    </location>
</feature>
<dbReference type="Gene3D" id="3.60.20.10">
    <property type="entry name" value="Glutamine Phosphoribosylpyrophosphate, subunit 1, domain 1"/>
    <property type="match status" value="2"/>
</dbReference>
<keyword evidence="5" id="KW-1185">Reference proteome</keyword>
<name>A0A2T0Q0H2_9ACTN</name>
<feature type="compositionally biased region" description="Low complexity" evidence="2">
    <location>
        <begin position="361"/>
        <end position="371"/>
    </location>
</feature>
<comment type="caution">
    <text evidence="4">The sequence shown here is derived from an EMBL/GenBank/DDBJ whole genome shotgun (WGS) entry which is preliminary data.</text>
</comment>
<feature type="compositionally biased region" description="Low complexity" evidence="2">
    <location>
        <begin position="378"/>
        <end position="394"/>
    </location>
</feature>
<evidence type="ECO:0000256" key="2">
    <source>
        <dbReference type="SAM" id="MobiDB-lite"/>
    </source>
</evidence>
<dbReference type="AlphaFoldDB" id="A0A2T0Q0H2"/>
<gene>
    <name evidence="4" type="ORF">CLV72_106209</name>
</gene>
<feature type="signal peptide" evidence="3">
    <location>
        <begin position="1"/>
        <end position="26"/>
    </location>
</feature>
<dbReference type="InterPro" id="IPR029055">
    <property type="entry name" value="Ntn_hydrolases_N"/>
</dbReference>
<dbReference type="Proteomes" id="UP000237846">
    <property type="component" value="Unassembled WGS sequence"/>
</dbReference>
<accession>A0A2T0Q0H2</accession>
<keyword evidence="3" id="KW-0732">Signal</keyword>
<dbReference type="InterPro" id="IPR023343">
    <property type="entry name" value="Penicillin_amidase_dom1"/>
</dbReference>
<dbReference type="PANTHER" id="PTHR34218:SF4">
    <property type="entry name" value="ACYL-HOMOSERINE LACTONE ACYLASE QUIP"/>
    <property type="match status" value="1"/>
</dbReference>
<dbReference type="Pfam" id="PF01804">
    <property type="entry name" value="Penicil_amidase"/>
    <property type="match status" value="1"/>
</dbReference>
<feature type="chain" id="PRO_5015648900" evidence="3">
    <location>
        <begin position="27"/>
        <end position="979"/>
    </location>
</feature>
<dbReference type="EMBL" id="PVZC01000006">
    <property type="protein sequence ID" value="PRX97173.1"/>
    <property type="molecule type" value="Genomic_DNA"/>
</dbReference>
<dbReference type="Gene3D" id="1.10.439.10">
    <property type="entry name" value="Penicillin Amidohydrolase, domain 1"/>
    <property type="match status" value="1"/>
</dbReference>
<proteinExistence type="inferred from homology"/>
<feature type="compositionally biased region" description="Gly residues" evidence="2">
    <location>
        <begin position="845"/>
        <end position="854"/>
    </location>
</feature>
<dbReference type="RefSeq" id="WP_211302996.1">
    <property type="nucleotide sequence ID" value="NZ_PVZC01000006.1"/>
</dbReference>
<feature type="region of interest" description="Disordered" evidence="2">
    <location>
        <begin position="361"/>
        <end position="395"/>
    </location>
</feature>
<evidence type="ECO:0000256" key="1">
    <source>
        <dbReference type="ARBA" id="ARBA00006586"/>
    </source>
</evidence>
<dbReference type="GO" id="GO:0016811">
    <property type="term" value="F:hydrolase activity, acting on carbon-nitrogen (but not peptide) bonds, in linear amides"/>
    <property type="evidence" value="ECO:0007669"/>
    <property type="project" value="InterPro"/>
</dbReference>